<keyword evidence="1" id="KW-0676">Redox-active center</keyword>
<dbReference type="PANTHER" id="PTHR15124:SF27">
    <property type="entry name" value="MIGRATION AND INVASION ENHANCER 1"/>
    <property type="match status" value="1"/>
</dbReference>
<dbReference type="PANTHER" id="PTHR15124">
    <property type="entry name" value="SELENOPROTEIN W"/>
    <property type="match status" value="1"/>
</dbReference>
<evidence type="ECO:0008006" key="4">
    <source>
        <dbReference type="Google" id="ProtNLM"/>
    </source>
</evidence>
<dbReference type="Proteomes" id="UP000693946">
    <property type="component" value="Linkage Group LG19"/>
</dbReference>
<dbReference type="Pfam" id="PF10262">
    <property type="entry name" value="Rdx"/>
    <property type="match status" value="1"/>
</dbReference>
<evidence type="ECO:0000313" key="2">
    <source>
        <dbReference type="EMBL" id="KAG7505232.1"/>
    </source>
</evidence>
<reference evidence="2 3" key="1">
    <citation type="journal article" date="2021" name="Sci. Rep.">
        <title>Chromosome anchoring in Senegalese sole (Solea senegalensis) reveals sex-associated markers and genome rearrangements in flatfish.</title>
        <authorList>
            <person name="Guerrero-Cozar I."/>
            <person name="Gomez-Garrido J."/>
            <person name="Berbel C."/>
            <person name="Martinez-Blanch J.F."/>
            <person name="Alioto T."/>
            <person name="Claros M.G."/>
            <person name="Gagnaire P.A."/>
            <person name="Manchado M."/>
        </authorList>
    </citation>
    <scope>NUCLEOTIDE SEQUENCE [LARGE SCALE GENOMIC DNA]</scope>
    <source>
        <strain evidence="2">Sse05_10M</strain>
    </source>
</reference>
<name>A0AAV6RMI5_SOLSE</name>
<dbReference type="GO" id="GO:0005829">
    <property type="term" value="C:cytosol"/>
    <property type="evidence" value="ECO:0007669"/>
    <property type="project" value="TreeGrafter"/>
</dbReference>
<evidence type="ECO:0000313" key="3">
    <source>
        <dbReference type="Proteomes" id="UP000693946"/>
    </source>
</evidence>
<dbReference type="GO" id="GO:0043066">
    <property type="term" value="P:negative regulation of apoptotic process"/>
    <property type="evidence" value="ECO:0007669"/>
    <property type="project" value="TreeGrafter"/>
</dbReference>
<dbReference type="InterPro" id="IPR011893">
    <property type="entry name" value="Selenoprotein_Rdx-typ"/>
</dbReference>
<organism evidence="2 3">
    <name type="scientific">Solea senegalensis</name>
    <name type="common">Senegalese sole</name>
    <dbReference type="NCBI Taxonomy" id="28829"/>
    <lineage>
        <taxon>Eukaryota</taxon>
        <taxon>Metazoa</taxon>
        <taxon>Chordata</taxon>
        <taxon>Craniata</taxon>
        <taxon>Vertebrata</taxon>
        <taxon>Euteleostomi</taxon>
        <taxon>Actinopterygii</taxon>
        <taxon>Neopterygii</taxon>
        <taxon>Teleostei</taxon>
        <taxon>Neoteleostei</taxon>
        <taxon>Acanthomorphata</taxon>
        <taxon>Carangaria</taxon>
        <taxon>Pleuronectiformes</taxon>
        <taxon>Pleuronectoidei</taxon>
        <taxon>Soleidae</taxon>
        <taxon>Solea</taxon>
    </lineage>
</organism>
<keyword evidence="3" id="KW-1185">Reference proteome</keyword>
<dbReference type="AlphaFoldDB" id="A0AAV6RMI5"/>
<dbReference type="NCBIfam" id="TIGR02174">
    <property type="entry name" value="CXXU_selWTH"/>
    <property type="match status" value="1"/>
</dbReference>
<protein>
    <recommendedName>
        <fullName evidence="4">Selenoprotein W, 2b</fullName>
    </recommendedName>
</protein>
<comment type="caution">
    <text evidence="2">The sequence shown here is derived from an EMBL/GenBank/DDBJ whole genome shotgun (WGS) entry which is preliminary data.</text>
</comment>
<evidence type="ECO:0000256" key="1">
    <source>
        <dbReference type="ARBA" id="ARBA00023284"/>
    </source>
</evidence>
<gene>
    <name evidence="2" type="ORF">JOB18_026424</name>
</gene>
<accession>A0AAV6RMI5</accession>
<dbReference type="GO" id="GO:0051491">
    <property type="term" value="P:positive regulation of filopodium assembly"/>
    <property type="evidence" value="ECO:0007669"/>
    <property type="project" value="TreeGrafter"/>
</dbReference>
<dbReference type="InterPro" id="IPR051441">
    <property type="entry name" value="SelW_related"/>
</dbReference>
<proteinExistence type="predicted"/>
<sequence>MTRSNTVEIEGFVGRRASFEIVINGQLVFSKIETGGFPYEDDILDTIQAASEGKPMQKITKSRAPCVIIVIVSSASDDHYPLVSLLTLMMSALYQKSLFESKCSHCIFKLLTLNKGRLVSHICLISTKPHEVAEQPGFRAGSTTLTAHRSSCLQCRRPGVGTYTQVMLRSS</sequence>
<dbReference type="EMBL" id="JAGKHQ010000011">
    <property type="protein sequence ID" value="KAG7505232.1"/>
    <property type="molecule type" value="Genomic_DNA"/>
</dbReference>